<organism evidence="9 10">
    <name type="scientific">Naegleria fowleri</name>
    <name type="common">Brain eating amoeba</name>
    <dbReference type="NCBI Taxonomy" id="5763"/>
    <lineage>
        <taxon>Eukaryota</taxon>
        <taxon>Discoba</taxon>
        <taxon>Heterolobosea</taxon>
        <taxon>Tetramitia</taxon>
        <taxon>Eutetramitia</taxon>
        <taxon>Vahlkampfiidae</taxon>
        <taxon>Naegleria</taxon>
    </lineage>
</organism>
<dbReference type="Gene3D" id="3.40.50.300">
    <property type="entry name" value="P-loop containing nucleotide triphosphate hydrolases"/>
    <property type="match status" value="3"/>
</dbReference>
<dbReference type="VEuPathDB" id="AmoebaDB:FDP41_012188"/>
<comment type="similarity">
    <text evidence="1">Belongs to the ClpA/ClpB family.</text>
</comment>
<comment type="caution">
    <text evidence="9">The sequence shown here is derived from an EMBL/GenBank/DDBJ whole genome shotgun (WGS) entry which is preliminary data.</text>
</comment>
<sequence length="844" mass="95570">MLKHTSHIFSSSSSLLLQSNLTKNVSTHIRSNAKIASNLQIQNYQIRGFKSFRFSEQHHVNNNCPTSLNLQFNRNASHLQSPLSLHHNSDGGLVVMKRSYHTNMNPNFGGSGGMGGKMPWETTFEKGEALKKFGIDLTEEARKGKLYPIIGRDDVIRRTIQVLSRQTKNNPVIIGLPGVGKTAVVEGLAQRIVKGEVPDSIKKKRLIALDLAAVIAGSKFRGEFEERVQAILKDIREYEGEIILFIDEIHMIVNAGNAQGSVDLSNMLKPALARGELHCIGATTLDEYRVHIEKDKALARRFEQVLLNEPSVIDSIAMLRGRKANLEAHHGVRISDNAIVSAVVQSDRYISDRFLPDKALDLIDEAAASIRLQQESKPEHLEKIDRSIIISRIELESLRNEQDPASMERRKKLEKKIEEEQKQSDLLTKKWQEERDRLRTTKEKKQQLVQLEKQLEEAFRKADYQTASRLQYKTIPDLKKEIEQISTGFTMISDSVLEADISRIISRRTGIPLENLLIGEKEKLLKMEEHLSKYIIGQDEAIRVICNTIRISRAGLTDPNRPLGSFLFCGTTGSGKTELAKQVAKFLFDDENAMVRIDCSELMESHSVSKLLGAPAGYIGYEDSPQLTESVRRKPYQIVLFDEIEKAHRDVLNVLLQLLDEGFLTDSRGNHVNFRNTIVIMTSNVGSEIFASLPPGVPSSEAKKEVNDLFKHYFRPEFLNRIDNIVFFNRLNEANMKQIVDIQLSRIAKQLKERRMLLDVSQQAKDWLAHVGFDYHFGARPLKRAIHSYLLTPLAKLLLEGTVKENSKIFVDFSSKVNEDNEETLDITSTPLEGQVVETNVEEL</sequence>
<dbReference type="CDD" id="cd00009">
    <property type="entry name" value="AAA"/>
    <property type="match status" value="1"/>
</dbReference>
<gene>
    <name evidence="9" type="ORF">FDP41_012188</name>
</gene>
<keyword evidence="3" id="KW-0547">Nucleotide-binding</keyword>
<keyword evidence="5" id="KW-0143">Chaperone</keyword>
<dbReference type="Proteomes" id="UP000444721">
    <property type="component" value="Unassembled WGS sequence"/>
</dbReference>
<dbReference type="InterPro" id="IPR001270">
    <property type="entry name" value="ClpA/B"/>
</dbReference>
<keyword evidence="10" id="KW-1185">Reference proteome</keyword>
<dbReference type="SMART" id="SM01086">
    <property type="entry name" value="ClpB_D2-small"/>
    <property type="match status" value="1"/>
</dbReference>
<dbReference type="InterPro" id="IPR019489">
    <property type="entry name" value="Clp_ATPase_C"/>
</dbReference>
<name>A0A6A5C3A5_NAEFO</name>
<dbReference type="Pfam" id="PF10431">
    <property type="entry name" value="ClpB_D2-small"/>
    <property type="match status" value="1"/>
</dbReference>
<dbReference type="InterPro" id="IPR028299">
    <property type="entry name" value="ClpA/B_CS2"/>
</dbReference>
<dbReference type="VEuPathDB" id="AmoebaDB:NfTy_038640"/>
<dbReference type="InterPro" id="IPR003593">
    <property type="entry name" value="AAA+_ATPase"/>
</dbReference>
<dbReference type="AlphaFoldDB" id="A0A6A5C3A5"/>
<dbReference type="InterPro" id="IPR041546">
    <property type="entry name" value="ClpA/ClpB_AAA_lid"/>
</dbReference>
<dbReference type="GO" id="GO:0034605">
    <property type="term" value="P:cellular response to heat"/>
    <property type="evidence" value="ECO:0007669"/>
    <property type="project" value="TreeGrafter"/>
</dbReference>
<evidence type="ECO:0000313" key="9">
    <source>
        <dbReference type="EMBL" id="KAF0981531.1"/>
    </source>
</evidence>
<dbReference type="Pfam" id="PF00004">
    <property type="entry name" value="AAA"/>
    <property type="match status" value="1"/>
</dbReference>
<dbReference type="SMART" id="SM00382">
    <property type="entry name" value="AAA"/>
    <property type="match status" value="2"/>
</dbReference>
<dbReference type="InterPro" id="IPR050130">
    <property type="entry name" value="ClpA_ClpB"/>
</dbReference>
<feature type="domain" description="AAA+ ATPase" evidence="7">
    <location>
        <begin position="167"/>
        <end position="312"/>
    </location>
</feature>
<dbReference type="InterPro" id="IPR027417">
    <property type="entry name" value="P-loop_NTPase"/>
</dbReference>
<keyword evidence="2" id="KW-0677">Repeat</keyword>
<dbReference type="InterPro" id="IPR003959">
    <property type="entry name" value="ATPase_AAA_core"/>
</dbReference>
<dbReference type="GO" id="GO:0016887">
    <property type="term" value="F:ATP hydrolysis activity"/>
    <property type="evidence" value="ECO:0007669"/>
    <property type="project" value="InterPro"/>
</dbReference>
<dbReference type="PROSITE" id="PS00871">
    <property type="entry name" value="CLPAB_2"/>
    <property type="match status" value="1"/>
</dbReference>
<dbReference type="FunFam" id="3.40.50.300:FF:000010">
    <property type="entry name" value="Chaperone clpB 1, putative"/>
    <property type="match status" value="1"/>
</dbReference>
<dbReference type="PANTHER" id="PTHR11638">
    <property type="entry name" value="ATP-DEPENDENT CLP PROTEASE"/>
    <property type="match status" value="1"/>
</dbReference>
<keyword evidence="4" id="KW-0067">ATP-binding</keyword>
<proteinExistence type="inferred from homology"/>
<keyword evidence="6" id="KW-0175">Coiled coil</keyword>
<evidence type="ECO:0000256" key="4">
    <source>
        <dbReference type="ARBA" id="ARBA00022840"/>
    </source>
</evidence>
<feature type="coiled-coil region" evidence="6">
    <location>
        <begin position="410"/>
        <end position="461"/>
    </location>
</feature>
<evidence type="ECO:0000256" key="5">
    <source>
        <dbReference type="ARBA" id="ARBA00023186"/>
    </source>
</evidence>
<dbReference type="OrthoDB" id="47330at2759"/>
<evidence type="ECO:0000256" key="6">
    <source>
        <dbReference type="SAM" id="Coils"/>
    </source>
</evidence>
<dbReference type="GO" id="GO:0005737">
    <property type="term" value="C:cytoplasm"/>
    <property type="evidence" value="ECO:0007669"/>
    <property type="project" value="TreeGrafter"/>
</dbReference>
<dbReference type="GeneID" id="68119403"/>
<dbReference type="CDD" id="cd19499">
    <property type="entry name" value="RecA-like_ClpB_Hsp104-like"/>
    <property type="match status" value="1"/>
</dbReference>
<dbReference type="Gene3D" id="1.10.8.60">
    <property type="match status" value="1"/>
</dbReference>
<dbReference type="OMA" id="VSKMMQG"/>
<evidence type="ECO:0000259" key="7">
    <source>
        <dbReference type="SMART" id="SM00382"/>
    </source>
</evidence>
<dbReference type="FunFam" id="3.40.50.300:FF:000025">
    <property type="entry name" value="ATP-dependent Clp protease subunit"/>
    <property type="match status" value="1"/>
</dbReference>
<reference evidence="9 10" key="1">
    <citation type="journal article" date="2019" name="Sci. Rep.">
        <title>Nanopore sequencing improves the draft genome of the human pathogenic amoeba Naegleria fowleri.</title>
        <authorList>
            <person name="Liechti N."/>
            <person name="Schurch N."/>
            <person name="Bruggmann R."/>
            <person name="Wittwer M."/>
        </authorList>
    </citation>
    <scope>NUCLEOTIDE SEQUENCE [LARGE SCALE GENOMIC DNA]</scope>
    <source>
        <strain evidence="9 10">ATCC 30894</strain>
    </source>
</reference>
<evidence type="ECO:0000256" key="2">
    <source>
        <dbReference type="ARBA" id="ARBA00022737"/>
    </source>
</evidence>
<dbReference type="PANTHER" id="PTHR11638:SF176">
    <property type="entry name" value="HEAT SHOCK PROTEIN 78, MITOCHONDRIAL"/>
    <property type="match status" value="1"/>
</dbReference>
<dbReference type="EMBL" id="VFQX01000013">
    <property type="protein sequence ID" value="KAF0981531.1"/>
    <property type="molecule type" value="Genomic_DNA"/>
</dbReference>
<evidence type="ECO:0000256" key="3">
    <source>
        <dbReference type="ARBA" id="ARBA00022741"/>
    </source>
</evidence>
<dbReference type="GO" id="GO:0005524">
    <property type="term" value="F:ATP binding"/>
    <property type="evidence" value="ECO:0007669"/>
    <property type="project" value="UniProtKB-KW"/>
</dbReference>
<dbReference type="SUPFAM" id="SSF52540">
    <property type="entry name" value="P-loop containing nucleoside triphosphate hydrolases"/>
    <property type="match status" value="2"/>
</dbReference>
<evidence type="ECO:0008006" key="11">
    <source>
        <dbReference type="Google" id="ProtNLM"/>
    </source>
</evidence>
<dbReference type="Pfam" id="PF07724">
    <property type="entry name" value="AAA_2"/>
    <property type="match status" value="1"/>
</dbReference>
<dbReference type="Pfam" id="PF17871">
    <property type="entry name" value="AAA_lid_9"/>
    <property type="match status" value="1"/>
</dbReference>
<dbReference type="VEuPathDB" id="AmoebaDB:NF0046080"/>
<dbReference type="FunFam" id="3.40.50.300:FF:000120">
    <property type="entry name" value="ATP-dependent chaperone ClpB"/>
    <property type="match status" value="1"/>
</dbReference>
<protein>
    <recommendedName>
        <fullName evidence="11">AAA+ ATPase domain-containing protein</fullName>
    </recommendedName>
</protein>
<evidence type="ECO:0000256" key="1">
    <source>
        <dbReference type="ARBA" id="ARBA00008675"/>
    </source>
</evidence>
<feature type="domain" description="Clp ATPase C-terminal" evidence="8">
    <location>
        <begin position="731"/>
        <end position="825"/>
    </location>
</feature>
<evidence type="ECO:0000313" key="10">
    <source>
        <dbReference type="Proteomes" id="UP000444721"/>
    </source>
</evidence>
<dbReference type="RefSeq" id="XP_044566244.1">
    <property type="nucleotide sequence ID" value="XM_044702679.1"/>
</dbReference>
<feature type="domain" description="AAA+ ATPase" evidence="7">
    <location>
        <begin position="562"/>
        <end position="732"/>
    </location>
</feature>
<dbReference type="PRINTS" id="PR00300">
    <property type="entry name" value="CLPPROTEASEA"/>
</dbReference>
<accession>A0A6A5C3A5</accession>
<evidence type="ECO:0000259" key="8">
    <source>
        <dbReference type="SMART" id="SM01086"/>
    </source>
</evidence>